<comment type="caution">
    <text evidence="1">The sequence shown here is derived from an EMBL/GenBank/DDBJ whole genome shotgun (WGS) entry which is preliminary data.</text>
</comment>
<dbReference type="STRING" id="1765655.AMR74_16565"/>
<dbReference type="Proteomes" id="UP000037747">
    <property type="component" value="Unassembled WGS sequence"/>
</dbReference>
<evidence type="ECO:0000313" key="1">
    <source>
        <dbReference type="EMBL" id="KOX93254.1"/>
    </source>
</evidence>
<dbReference type="AlphaFoldDB" id="A0A0N0BP04"/>
<evidence type="ECO:0000313" key="2">
    <source>
        <dbReference type="Proteomes" id="UP000037747"/>
    </source>
</evidence>
<dbReference type="OrthoDB" id="10580at2157"/>
<dbReference type="RefSeq" id="WP_053773153.1">
    <property type="nucleotide sequence ID" value="NZ_LIST01000012.1"/>
</dbReference>
<proteinExistence type="predicted"/>
<gene>
    <name evidence="1" type="ORF">AMR74_16565</name>
</gene>
<dbReference type="EMBL" id="LIST01000012">
    <property type="protein sequence ID" value="KOX93254.1"/>
    <property type="molecule type" value="Genomic_DNA"/>
</dbReference>
<name>A0A0N0BP04_9EURY</name>
<reference evidence="1 2" key="1">
    <citation type="submission" date="2015-08" db="EMBL/GenBank/DDBJ databases">
        <title>Genomes of Isolates from Cabo Rojo, PR.</title>
        <authorList>
            <person name="Sanchez-Nieves R.L."/>
            <person name="Montalvo-Rodriguez R."/>
        </authorList>
    </citation>
    <scope>NUCLEOTIDE SEQUENCE [LARGE SCALE GENOMIC DNA]</scope>
    <source>
        <strain evidence="1 2">5</strain>
    </source>
</reference>
<dbReference type="PATRIC" id="fig|1705389.3.peg.2910"/>
<protein>
    <submittedName>
        <fullName evidence="1">Uncharacterized protein</fullName>
    </submittedName>
</protein>
<sequence>MSHGILVRAAHALGGHFYTRERVVDTKGFVRVVEFRCDVCGDTTEEEIPAGQPQYERKVVL</sequence>
<keyword evidence="2" id="KW-1185">Reference proteome</keyword>
<accession>A0A0N0BP04</accession>
<organism evidence="1 2">
    <name type="scientific">Halorubrum tropicale</name>
    <dbReference type="NCBI Taxonomy" id="1765655"/>
    <lineage>
        <taxon>Archaea</taxon>
        <taxon>Methanobacteriati</taxon>
        <taxon>Methanobacteriota</taxon>
        <taxon>Stenosarchaea group</taxon>
        <taxon>Halobacteria</taxon>
        <taxon>Halobacteriales</taxon>
        <taxon>Haloferacaceae</taxon>
        <taxon>Halorubrum</taxon>
    </lineage>
</organism>